<sequence>MEVKQEVSDETYQAEIIYCNAVDDSPSDISKIEIKEESKTESAYHAFDLFLKEFPIKTEIEQEEFKSFKEKELNENENEVERAYIEDNVDQSSEEDDPEETRNYFYGRNRYKWSKNPPTSNRGRPSQKNIVLELPGLRPAAKIVDSADPLQVWKLLFSDNICNIFLRRM</sequence>
<evidence type="ECO:0000256" key="1">
    <source>
        <dbReference type="SAM" id="MobiDB-lite"/>
    </source>
</evidence>
<proteinExistence type="predicted"/>
<dbReference type="RefSeq" id="XP_028151468.1">
    <property type="nucleotide sequence ID" value="XM_028295667.1"/>
</dbReference>
<protein>
    <submittedName>
        <fullName evidence="2">Uncharacterized protein LOC114344834</fullName>
    </submittedName>
</protein>
<dbReference type="OrthoDB" id="8300205at2759"/>
<feature type="compositionally biased region" description="Acidic residues" evidence="1">
    <location>
        <begin position="87"/>
        <end position="99"/>
    </location>
</feature>
<evidence type="ECO:0000313" key="2">
    <source>
        <dbReference type="RefSeq" id="XP_028151468.1"/>
    </source>
</evidence>
<accession>A0A6P7H164</accession>
<gene>
    <name evidence="2" type="primary">LOC114344834</name>
</gene>
<feature type="region of interest" description="Disordered" evidence="1">
    <location>
        <begin position="70"/>
        <end position="101"/>
    </location>
</feature>
<dbReference type="AlphaFoldDB" id="A0A6P7H164"/>
<dbReference type="InParanoid" id="A0A6P7H164"/>
<organism evidence="2">
    <name type="scientific">Diabrotica virgifera virgifera</name>
    <name type="common">western corn rootworm</name>
    <dbReference type="NCBI Taxonomy" id="50390"/>
    <lineage>
        <taxon>Eukaryota</taxon>
        <taxon>Metazoa</taxon>
        <taxon>Ecdysozoa</taxon>
        <taxon>Arthropoda</taxon>
        <taxon>Hexapoda</taxon>
        <taxon>Insecta</taxon>
        <taxon>Pterygota</taxon>
        <taxon>Neoptera</taxon>
        <taxon>Endopterygota</taxon>
        <taxon>Coleoptera</taxon>
        <taxon>Polyphaga</taxon>
        <taxon>Cucujiformia</taxon>
        <taxon>Chrysomeloidea</taxon>
        <taxon>Chrysomelidae</taxon>
        <taxon>Galerucinae</taxon>
        <taxon>Diabroticina</taxon>
        <taxon>Diabroticites</taxon>
        <taxon>Diabrotica</taxon>
    </lineage>
</organism>
<name>A0A6P7H164_DIAVI</name>
<reference evidence="2" key="1">
    <citation type="submission" date="2025-08" db="UniProtKB">
        <authorList>
            <consortium name="RefSeq"/>
        </authorList>
    </citation>
    <scope>IDENTIFICATION</scope>
    <source>
        <tissue evidence="2">Whole insect</tissue>
    </source>
</reference>
<feature type="compositionally biased region" description="Basic and acidic residues" evidence="1">
    <location>
        <begin position="70"/>
        <end position="85"/>
    </location>
</feature>